<dbReference type="PROSITE" id="PS51464">
    <property type="entry name" value="SIS"/>
    <property type="match status" value="1"/>
</dbReference>
<dbReference type="PANTHER" id="PTHR30390:SF8">
    <property type="entry name" value="SUGAR ISOMERASE (SIS)"/>
    <property type="match status" value="1"/>
</dbReference>
<dbReference type="InterPro" id="IPR050099">
    <property type="entry name" value="SIS_GmhA/DiaA_subfam"/>
</dbReference>
<dbReference type="PANTHER" id="PTHR30390">
    <property type="entry name" value="SEDOHEPTULOSE 7-PHOSPHATE ISOMERASE / DNAA INITIATOR-ASSOCIATING FACTOR FOR REPLICATION INITIATION"/>
    <property type="match status" value="1"/>
</dbReference>
<sequence>MPNLHKVKLDDFFKEYAKYLSKLLNNLDFKAIRDVAHLILQQAKKGRTVYLIGNGGSATTASHFATDLMHCGLLNHRPIIRAISLSDNLSLITAMGNDKGFEHIFSHQLERVADKDDILIAISASGNSKNLIEAFKTAKKMDVTTVAFLGFDGGKLMKMADHVIHVGTPKGEYGPVEDTHLFLDHMLSFYMGLLLNLEISKK</sequence>
<dbReference type="CDD" id="cd05006">
    <property type="entry name" value="SIS_GmhA"/>
    <property type="match status" value="1"/>
</dbReference>
<dbReference type="AlphaFoldDB" id="A0A1G2T1C0"/>
<name>A0A1G2T1C0_9BACT</name>
<dbReference type="InterPro" id="IPR046348">
    <property type="entry name" value="SIS_dom_sf"/>
</dbReference>
<accession>A0A1G2T1C0</accession>
<protein>
    <recommendedName>
        <fullName evidence="1">SIS domain-containing protein</fullName>
    </recommendedName>
</protein>
<comment type="caution">
    <text evidence="2">The sequence shown here is derived from an EMBL/GenBank/DDBJ whole genome shotgun (WGS) entry which is preliminary data.</text>
</comment>
<dbReference type="Gene3D" id="3.40.50.10490">
    <property type="entry name" value="Glucose-6-phosphate isomerase like protein, domain 1"/>
    <property type="match status" value="1"/>
</dbReference>
<proteinExistence type="predicted"/>
<dbReference type="GO" id="GO:1901135">
    <property type="term" value="P:carbohydrate derivative metabolic process"/>
    <property type="evidence" value="ECO:0007669"/>
    <property type="project" value="InterPro"/>
</dbReference>
<dbReference type="InterPro" id="IPR035461">
    <property type="entry name" value="GmhA/DiaA"/>
</dbReference>
<evidence type="ECO:0000313" key="3">
    <source>
        <dbReference type="Proteomes" id="UP000177746"/>
    </source>
</evidence>
<evidence type="ECO:0000313" key="2">
    <source>
        <dbReference type="EMBL" id="OHA91065.1"/>
    </source>
</evidence>
<dbReference type="GO" id="GO:0097367">
    <property type="term" value="F:carbohydrate derivative binding"/>
    <property type="evidence" value="ECO:0007669"/>
    <property type="project" value="InterPro"/>
</dbReference>
<dbReference type="Proteomes" id="UP000177746">
    <property type="component" value="Unassembled WGS sequence"/>
</dbReference>
<reference evidence="2 3" key="1">
    <citation type="journal article" date="2016" name="Nat. Commun.">
        <title>Thousands of microbial genomes shed light on interconnected biogeochemical processes in an aquifer system.</title>
        <authorList>
            <person name="Anantharaman K."/>
            <person name="Brown C.T."/>
            <person name="Hug L.A."/>
            <person name="Sharon I."/>
            <person name="Castelle C.J."/>
            <person name="Probst A.J."/>
            <person name="Thomas B.C."/>
            <person name="Singh A."/>
            <person name="Wilkins M.J."/>
            <person name="Karaoz U."/>
            <person name="Brodie E.L."/>
            <person name="Williams K.H."/>
            <person name="Hubbard S.S."/>
            <person name="Banfield J.F."/>
        </authorList>
    </citation>
    <scope>NUCLEOTIDE SEQUENCE [LARGE SCALE GENOMIC DNA]</scope>
</reference>
<gene>
    <name evidence="2" type="ORF">A2665_01060</name>
</gene>
<dbReference type="EMBL" id="MHVI01000021">
    <property type="protein sequence ID" value="OHA91065.1"/>
    <property type="molecule type" value="Genomic_DNA"/>
</dbReference>
<dbReference type="SUPFAM" id="SSF53697">
    <property type="entry name" value="SIS domain"/>
    <property type="match status" value="1"/>
</dbReference>
<evidence type="ECO:0000259" key="1">
    <source>
        <dbReference type="PROSITE" id="PS51464"/>
    </source>
</evidence>
<organism evidence="2 3">
    <name type="scientific">Candidatus Zambryskibacteria bacterium RIFCSPHIGHO2_01_FULL_46_30</name>
    <dbReference type="NCBI Taxonomy" id="1802739"/>
    <lineage>
        <taxon>Bacteria</taxon>
        <taxon>Candidatus Zambryskiibacteriota</taxon>
    </lineage>
</organism>
<feature type="domain" description="SIS" evidence="1">
    <location>
        <begin position="39"/>
        <end position="197"/>
    </location>
</feature>
<dbReference type="InterPro" id="IPR001347">
    <property type="entry name" value="SIS_dom"/>
</dbReference>
<dbReference type="Pfam" id="PF13580">
    <property type="entry name" value="SIS_2"/>
    <property type="match status" value="1"/>
</dbReference>